<evidence type="ECO:0000313" key="6">
    <source>
        <dbReference type="EMBL" id="GGF61615.1"/>
    </source>
</evidence>
<dbReference type="SMART" id="SM00419">
    <property type="entry name" value="HTH_CRP"/>
    <property type="match status" value="1"/>
</dbReference>
<evidence type="ECO:0000256" key="3">
    <source>
        <dbReference type="ARBA" id="ARBA00023163"/>
    </source>
</evidence>
<dbReference type="GO" id="GO:0003700">
    <property type="term" value="F:DNA-binding transcription factor activity"/>
    <property type="evidence" value="ECO:0007669"/>
    <property type="project" value="TreeGrafter"/>
</dbReference>
<reference evidence="6" key="2">
    <citation type="submission" date="2020-09" db="EMBL/GenBank/DDBJ databases">
        <authorList>
            <person name="Sun Q."/>
            <person name="Zhou Y."/>
        </authorList>
    </citation>
    <scope>NUCLEOTIDE SEQUENCE</scope>
    <source>
        <strain evidence="6">CGMCC 1.15254</strain>
    </source>
</reference>
<dbReference type="GO" id="GO:0003677">
    <property type="term" value="F:DNA binding"/>
    <property type="evidence" value="ECO:0007669"/>
    <property type="project" value="UniProtKB-KW"/>
</dbReference>
<evidence type="ECO:0000256" key="2">
    <source>
        <dbReference type="ARBA" id="ARBA00023125"/>
    </source>
</evidence>
<dbReference type="InterPro" id="IPR036390">
    <property type="entry name" value="WH_DNA-bd_sf"/>
</dbReference>
<dbReference type="InterPro" id="IPR036388">
    <property type="entry name" value="WH-like_DNA-bd_sf"/>
</dbReference>
<dbReference type="Pfam" id="PF00027">
    <property type="entry name" value="cNMP_binding"/>
    <property type="match status" value="1"/>
</dbReference>
<dbReference type="EMBL" id="BMHV01000008">
    <property type="protein sequence ID" value="GGF61615.1"/>
    <property type="molecule type" value="Genomic_DNA"/>
</dbReference>
<organism evidence="6 7">
    <name type="scientific">Terasakiella brassicae</name>
    <dbReference type="NCBI Taxonomy" id="1634917"/>
    <lineage>
        <taxon>Bacteria</taxon>
        <taxon>Pseudomonadati</taxon>
        <taxon>Pseudomonadota</taxon>
        <taxon>Alphaproteobacteria</taxon>
        <taxon>Rhodospirillales</taxon>
        <taxon>Terasakiellaceae</taxon>
        <taxon>Terasakiella</taxon>
    </lineage>
</organism>
<protein>
    <submittedName>
        <fullName evidence="6">Transcriptional regulator</fullName>
    </submittedName>
</protein>
<dbReference type="SMART" id="SM00100">
    <property type="entry name" value="cNMP"/>
    <property type="match status" value="1"/>
</dbReference>
<feature type="domain" description="HTH crp-type" evidence="5">
    <location>
        <begin position="149"/>
        <end position="223"/>
    </location>
</feature>
<keyword evidence="1" id="KW-0805">Transcription regulation</keyword>
<dbReference type="Pfam" id="PF13545">
    <property type="entry name" value="HTH_Crp_2"/>
    <property type="match status" value="1"/>
</dbReference>
<dbReference type="InterPro" id="IPR050397">
    <property type="entry name" value="Env_Response_Regulators"/>
</dbReference>
<reference evidence="6" key="1">
    <citation type="journal article" date="2014" name="Int. J. Syst. Evol. Microbiol.">
        <title>Complete genome sequence of Corynebacterium casei LMG S-19264T (=DSM 44701T), isolated from a smear-ripened cheese.</title>
        <authorList>
            <consortium name="US DOE Joint Genome Institute (JGI-PGF)"/>
            <person name="Walter F."/>
            <person name="Albersmeier A."/>
            <person name="Kalinowski J."/>
            <person name="Ruckert C."/>
        </authorList>
    </citation>
    <scope>NUCLEOTIDE SEQUENCE</scope>
    <source>
        <strain evidence="6">CGMCC 1.15254</strain>
    </source>
</reference>
<dbReference type="Gene3D" id="2.60.120.10">
    <property type="entry name" value="Jelly Rolls"/>
    <property type="match status" value="1"/>
</dbReference>
<dbReference type="Gene3D" id="1.10.10.10">
    <property type="entry name" value="Winged helix-like DNA-binding domain superfamily/Winged helix DNA-binding domain"/>
    <property type="match status" value="1"/>
</dbReference>
<dbReference type="InterPro" id="IPR000595">
    <property type="entry name" value="cNMP-bd_dom"/>
</dbReference>
<proteinExistence type="predicted"/>
<dbReference type="InterPro" id="IPR014710">
    <property type="entry name" value="RmlC-like_jellyroll"/>
</dbReference>
<dbReference type="FunFam" id="1.10.10.10:FF:000019">
    <property type="entry name" value="Crp/Fnr family transcriptional regulator"/>
    <property type="match status" value="1"/>
</dbReference>
<dbReference type="PROSITE" id="PS00889">
    <property type="entry name" value="CNMP_BINDING_2"/>
    <property type="match status" value="1"/>
</dbReference>
<dbReference type="AlphaFoldDB" id="A0A917C050"/>
<dbReference type="PANTHER" id="PTHR24567">
    <property type="entry name" value="CRP FAMILY TRANSCRIPTIONAL REGULATORY PROTEIN"/>
    <property type="match status" value="1"/>
</dbReference>
<evidence type="ECO:0000256" key="1">
    <source>
        <dbReference type="ARBA" id="ARBA00023015"/>
    </source>
</evidence>
<keyword evidence="3" id="KW-0804">Transcription</keyword>
<evidence type="ECO:0000259" key="4">
    <source>
        <dbReference type="PROSITE" id="PS50042"/>
    </source>
</evidence>
<feature type="domain" description="Cyclic nucleotide-binding" evidence="4">
    <location>
        <begin position="15"/>
        <end position="118"/>
    </location>
</feature>
<gene>
    <name evidence="6" type="ORF">GCM10011332_14270</name>
</gene>
<dbReference type="InterPro" id="IPR012318">
    <property type="entry name" value="HTH_CRP"/>
</dbReference>
<dbReference type="SUPFAM" id="SSF51206">
    <property type="entry name" value="cAMP-binding domain-like"/>
    <property type="match status" value="1"/>
</dbReference>
<accession>A0A917C050</accession>
<dbReference type="PANTHER" id="PTHR24567:SF68">
    <property type="entry name" value="DNA-BINDING TRANSCRIPTIONAL DUAL REGULATOR CRP"/>
    <property type="match status" value="1"/>
</dbReference>
<dbReference type="Proteomes" id="UP000632498">
    <property type="component" value="Unassembled WGS sequence"/>
</dbReference>
<dbReference type="InterPro" id="IPR018488">
    <property type="entry name" value="cNMP-bd_CS"/>
</dbReference>
<evidence type="ECO:0000313" key="7">
    <source>
        <dbReference type="Proteomes" id="UP000632498"/>
    </source>
</evidence>
<dbReference type="InterPro" id="IPR018490">
    <property type="entry name" value="cNMP-bd_dom_sf"/>
</dbReference>
<name>A0A917C050_9PROT</name>
<dbReference type="CDD" id="cd00038">
    <property type="entry name" value="CAP_ED"/>
    <property type="match status" value="1"/>
</dbReference>
<keyword evidence="2" id="KW-0238">DNA-binding</keyword>
<dbReference type="RefSeq" id="WP_188663258.1">
    <property type="nucleotide sequence ID" value="NZ_BMHV01000008.1"/>
</dbReference>
<dbReference type="PROSITE" id="PS51063">
    <property type="entry name" value="HTH_CRP_2"/>
    <property type="match status" value="1"/>
</dbReference>
<keyword evidence="7" id="KW-1185">Reference proteome</keyword>
<dbReference type="GO" id="GO:0005829">
    <property type="term" value="C:cytosol"/>
    <property type="evidence" value="ECO:0007669"/>
    <property type="project" value="TreeGrafter"/>
</dbReference>
<sequence>MVVRDKKALLSNSELLSGLDEAMLDRLLSMTVTRRLDKNETLFVKGDPGDSLFGVQEGKIKIVTTSPNGKEVTLNIIEEGQFFGEIALLDGMDRTADAIAMEKTEVLVIQRRDFIPFLEKHPKLCIQVMQLLCHRVRLTSEMVEDAAFLPLDGRLAKRLLNLADLYGQEQPGGGVLIGLNLPQQELARMMGTSRESVNKQLQIWRNQGWIELARGKVTILNEQALQYVLEAAEFD</sequence>
<evidence type="ECO:0000259" key="5">
    <source>
        <dbReference type="PROSITE" id="PS51063"/>
    </source>
</evidence>
<dbReference type="SUPFAM" id="SSF46785">
    <property type="entry name" value="Winged helix' DNA-binding domain"/>
    <property type="match status" value="1"/>
</dbReference>
<comment type="caution">
    <text evidence="6">The sequence shown here is derived from an EMBL/GenBank/DDBJ whole genome shotgun (WGS) entry which is preliminary data.</text>
</comment>
<dbReference type="PROSITE" id="PS50042">
    <property type="entry name" value="CNMP_BINDING_3"/>
    <property type="match status" value="1"/>
</dbReference>